<evidence type="ECO:0000313" key="3">
    <source>
        <dbReference type="EnsemblMetazoa" id="G21002.1:cds"/>
    </source>
</evidence>
<organism evidence="3 4">
    <name type="scientific">Magallana gigas</name>
    <name type="common">Pacific oyster</name>
    <name type="synonym">Crassostrea gigas</name>
    <dbReference type="NCBI Taxonomy" id="29159"/>
    <lineage>
        <taxon>Eukaryota</taxon>
        <taxon>Metazoa</taxon>
        <taxon>Spiralia</taxon>
        <taxon>Lophotrochozoa</taxon>
        <taxon>Mollusca</taxon>
        <taxon>Bivalvia</taxon>
        <taxon>Autobranchia</taxon>
        <taxon>Pteriomorphia</taxon>
        <taxon>Ostreida</taxon>
        <taxon>Ostreoidea</taxon>
        <taxon>Ostreidae</taxon>
        <taxon>Magallana</taxon>
    </lineage>
</organism>
<evidence type="ECO:0000256" key="1">
    <source>
        <dbReference type="SAM" id="Phobius"/>
    </source>
</evidence>
<dbReference type="EnsemblMetazoa" id="G21002.1">
    <property type="protein sequence ID" value="G21002.1:cds"/>
    <property type="gene ID" value="G21002"/>
</dbReference>
<reference evidence="3" key="1">
    <citation type="submission" date="2022-08" db="UniProtKB">
        <authorList>
            <consortium name="EnsemblMetazoa"/>
        </authorList>
    </citation>
    <scope>IDENTIFICATION</scope>
    <source>
        <strain evidence="3">05x7-T-G4-1.051#20</strain>
    </source>
</reference>
<feature type="transmembrane region" description="Helical" evidence="1">
    <location>
        <begin position="145"/>
        <end position="167"/>
    </location>
</feature>
<protein>
    <submittedName>
        <fullName evidence="3">Uncharacterized protein</fullName>
    </submittedName>
</protein>
<sequence>MSLFFKSVTFLIISWIFIFLKDAQVTSRPTETEGRCPYNESEWKEWGAKMFCQGSDSYHCFLAEDGFSVKESCIQKTLILNGFCPFFTDEGYLHWSPCNGTACPNSSYKSEEAYKYQICFKKKIKLSQVTANSDVSGEEYSAPSVSLIIGILIGVVVIALLVSVFVYKKFQNKTDEDVKNGLDVLETNDIVYVVGRLGNSVSTVGKEIACKHAQKKKMSVEYLNYLGLSTNFGFSDNTVYFVDGWFGLWNDNPCERESVKENLGLIFQERHKKVGEKFVVGLSSEIRKTYAEFFEENWVLFSPSETILLDRSSTKKKEKVKTRLDALKKKCSMAECPCHKLELEHIIDGKKLGPHLIINLVSLDHSLATVLIDESKTPLDHMTEQFQRLYRVDEELFKGILYLVLNGVYDEEDFISLNVGEFTITRDNMTNPDLEAYTKRIQFKNSEQQKSKLAPTWSSIILGSSKERNIVHVFWHNFLYICAFRACYNLFPEMVMMHCNLDAILQLVRPIGQGGHFAVETDVELITKFYEKRIKVVRALDVNVGEHPLVLKYRNEHAGNDE</sequence>
<dbReference type="AlphaFoldDB" id="A0A8W8JXT4"/>
<proteinExistence type="predicted"/>
<dbReference type="Proteomes" id="UP000005408">
    <property type="component" value="Unassembled WGS sequence"/>
</dbReference>
<evidence type="ECO:0000256" key="2">
    <source>
        <dbReference type="SAM" id="SignalP"/>
    </source>
</evidence>
<accession>A0A8W8JXT4</accession>
<keyword evidence="2" id="KW-0732">Signal</keyword>
<keyword evidence="1" id="KW-0472">Membrane</keyword>
<feature type="chain" id="PRO_5036489586" evidence="2">
    <location>
        <begin position="24"/>
        <end position="562"/>
    </location>
</feature>
<dbReference type="OMA" id="ICAFRAC"/>
<evidence type="ECO:0000313" key="4">
    <source>
        <dbReference type="Proteomes" id="UP000005408"/>
    </source>
</evidence>
<keyword evidence="1" id="KW-1133">Transmembrane helix</keyword>
<keyword evidence="4" id="KW-1185">Reference proteome</keyword>
<dbReference type="OrthoDB" id="6150691at2759"/>
<name>A0A8W8JXT4_MAGGI</name>
<keyword evidence="1" id="KW-0812">Transmembrane</keyword>
<feature type="signal peptide" evidence="2">
    <location>
        <begin position="1"/>
        <end position="23"/>
    </location>
</feature>